<dbReference type="GO" id="GO:0003785">
    <property type="term" value="F:actin monomer binding"/>
    <property type="evidence" value="ECO:0007669"/>
    <property type="project" value="InterPro"/>
</dbReference>
<dbReference type="PANTHER" id="PTHR20940">
    <property type="entry name" value="TETRA THYMOSIN"/>
    <property type="match status" value="1"/>
</dbReference>
<organism evidence="6 7">
    <name type="scientific">Cloeon dipterum</name>
    <dbReference type="NCBI Taxonomy" id="197152"/>
    <lineage>
        <taxon>Eukaryota</taxon>
        <taxon>Metazoa</taxon>
        <taxon>Ecdysozoa</taxon>
        <taxon>Arthropoda</taxon>
        <taxon>Hexapoda</taxon>
        <taxon>Insecta</taxon>
        <taxon>Pterygota</taxon>
        <taxon>Palaeoptera</taxon>
        <taxon>Ephemeroptera</taxon>
        <taxon>Pisciforma</taxon>
        <taxon>Baetidae</taxon>
        <taxon>Cloeon</taxon>
    </lineage>
</organism>
<dbReference type="OrthoDB" id="2151618at2759"/>
<gene>
    <name evidence="6" type="ORF">CLODIP_2_CD14904</name>
</gene>
<dbReference type="GO" id="GO:0005856">
    <property type="term" value="C:cytoskeleton"/>
    <property type="evidence" value="ECO:0007669"/>
    <property type="project" value="UniProtKB-SubCell"/>
</dbReference>
<keyword evidence="4" id="KW-0206">Cytoskeleton</keyword>
<feature type="compositionally biased region" description="Polar residues" evidence="5">
    <location>
        <begin position="44"/>
        <end position="60"/>
    </location>
</feature>
<dbReference type="Pfam" id="PF01290">
    <property type="entry name" value="Thymosin"/>
    <property type="match status" value="4"/>
</dbReference>
<feature type="non-terminal residue" evidence="6">
    <location>
        <position position="247"/>
    </location>
</feature>
<evidence type="ECO:0000256" key="3">
    <source>
        <dbReference type="ARBA" id="ARBA00022490"/>
    </source>
</evidence>
<evidence type="ECO:0008006" key="8">
    <source>
        <dbReference type="Google" id="ProtNLM"/>
    </source>
</evidence>
<feature type="compositionally biased region" description="Basic and acidic residues" evidence="5">
    <location>
        <begin position="181"/>
        <end position="193"/>
    </location>
</feature>
<dbReference type="FunFam" id="1.20.5.520:FF:000001">
    <property type="entry name" value="Thymosin beta"/>
    <property type="match status" value="4"/>
</dbReference>
<proteinExistence type="inferred from homology"/>
<dbReference type="InterPro" id="IPR038386">
    <property type="entry name" value="Beta-thymosin_sf"/>
</dbReference>
<accession>A0A8S1DD35</accession>
<dbReference type="InterPro" id="IPR001152">
    <property type="entry name" value="Beta-thymosin"/>
</dbReference>
<protein>
    <recommendedName>
        <fullName evidence="8">Thymosin beta</fullName>
    </recommendedName>
</protein>
<comment type="caution">
    <text evidence="6">The sequence shown here is derived from an EMBL/GenBank/DDBJ whole genome shotgun (WGS) entry which is preliminary data.</text>
</comment>
<dbReference type="SMART" id="SM00152">
    <property type="entry name" value="THY"/>
    <property type="match status" value="4"/>
</dbReference>
<feature type="region of interest" description="Disordered" evidence="5">
    <location>
        <begin position="219"/>
        <end position="247"/>
    </location>
</feature>
<evidence type="ECO:0000313" key="7">
    <source>
        <dbReference type="Proteomes" id="UP000494165"/>
    </source>
</evidence>
<dbReference type="GO" id="GO:0007015">
    <property type="term" value="P:actin filament organization"/>
    <property type="evidence" value="ECO:0007669"/>
    <property type="project" value="InterPro"/>
</dbReference>
<keyword evidence="7" id="KW-1185">Reference proteome</keyword>
<evidence type="ECO:0000256" key="1">
    <source>
        <dbReference type="ARBA" id="ARBA00004245"/>
    </source>
</evidence>
<dbReference type="EMBL" id="CADEPI010000117">
    <property type="protein sequence ID" value="CAB3375743.1"/>
    <property type="molecule type" value="Genomic_DNA"/>
</dbReference>
<dbReference type="Proteomes" id="UP000494165">
    <property type="component" value="Unassembled WGS sequence"/>
</dbReference>
<feature type="region of interest" description="Disordered" evidence="5">
    <location>
        <begin position="181"/>
        <end position="200"/>
    </location>
</feature>
<evidence type="ECO:0000256" key="4">
    <source>
        <dbReference type="ARBA" id="ARBA00023212"/>
    </source>
</evidence>
<evidence type="ECO:0000256" key="5">
    <source>
        <dbReference type="SAM" id="MobiDB-lite"/>
    </source>
</evidence>
<comment type="similarity">
    <text evidence="2">Belongs to the thymosin beta family.</text>
</comment>
<evidence type="ECO:0000256" key="2">
    <source>
        <dbReference type="ARBA" id="ARBA00009511"/>
    </source>
</evidence>
<feature type="region of interest" description="Disordered" evidence="5">
    <location>
        <begin position="43"/>
        <end position="66"/>
    </location>
</feature>
<dbReference type="AlphaFoldDB" id="A0A8S1DD35"/>
<keyword evidence="3" id="KW-0963">Cytoplasm</keyword>
<evidence type="ECO:0000313" key="6">
    <source>
        <dbReference type="EMBL" id="CAB3375743.1"/>
    </source>
</evidence>
<sequence>LSDSTELTTFFAFCAVAWLRRKLPAANEPAVWVWVGRRGGRGNTSGLGETWTTTAQPASKRSTRPPINLQTSLSACRRLPDSTTPSPTANCNYVSPDLKSELQDFNTEKLKNAETNEKNVLPTAEDVAQERTHQDLIKGVEDFDTKKLKHTNTVEKICLPDKEVVEQERVHHNLLKGVEGFDKDSMKHTETNEKNPLPDPEAIELEKGQQQLIAGIENFDAKSLKPTETQEKNPLPTKEVIEAEKSA</sequence>
<dbReference type="GO" id="GO:0005829">
    <property type="term" value="C:cytosol"/>
    <property type="evidence" value="ECO:0007669"/>
    <property type="project" value="TreeGrafter"/>
</dbReference>
<dbReference type="PANTHER" id="PTHR20940:SF1">
    <property type="entry name" value="CIBOULOT, ISOFORM A"/>
    <property type="match status" value="1"/>
</dbReference>
<dbReference type="Gene3D" id="1.20.5.520">
    <property type="entry name" value="Single helix bin"/>
    <property type="match status" value="4"/>
</dbReference>
<feature type="compositionally biased region" description="Basic and acidic residues" evidence="5">
    <location>
        <begin position="219"/>
        <end position="231"/>
    </location>
</feature>
<comment type="subcellular location">
    <subcellularLocation>
        <location evidence="1">Cytoplasm</location>
        <location evidence="1">Cytoskeleton</location>
    </subcellularLocation>
</comment>
<name>A0A8S1DD35_9INSE</name>
<reference evidence="6 7" key="1">
    <citation type="submission" date="2020-04" db="EMBL/GenBank/DDBJ databases">
        <authorList>
            <person name="Alioto T."/>
            <person name="Alioto T."/>
            <person name="Gomez Garrido J."/>
        </authorList>
    </citation>
    <scope>NUCLEOTIDE SEQUENCE [LARGE SCALE GENOMIC DNA]</scope>
</reference>